<comment type="cofactor">
    <cofactor evidence="4">
        <name>Mn(2+)</name>
        <dbReference type="ChEBI" id="CHEBI:29035"/>
    </cofactor>
</comment>
<dbReference type="EC" id="3.1.3.11" evidence="4"/>
<dbReference type="EMBL" id="ACLR01000214">
    <property type="protein sequence ID" value="EEK16100.1"/>
    <property type="molecule type" value="Genomic_DNA"/>
</dbReference>
<dbReference type="InterPro" id="IPR029052">
    <property type="entry name" value="Metallo-depent_PP-like"/>
</dbReference>
<dbReference type="UniPathway" id="UPA00138"/>
<dbReference type="AlphaFoldDB" id="C2MDR4"/>
<dbReference type="InterPro" id="IPR009164">
    <property type="entry name" value="FBPtase_class3"/>
</dbReference>
<evidence type="ECO:0000313" key="6">
    <source>
        <dbReference type="Proteomes" id="UP000003303"/>
    </source>
</evidence>
<dbReference type="eggNOG" id="COG3855">
    <property type="taxonomic scope" value="Bacteria"/>
</dbReference>
<dbReference type="Pfam" id="PF06874">
    <property type="entry name" value="FBPase_2"/>
    <property type="match status" value="1"/>
</dbReference>
<dbReference type="SUPFAM" id="SSF56300">
    <property type="entry name" value="Metallo-dependent phosphatases"/>
    <property type="match status" value="1"/>
</dbReference>
<keyword evidence="6" id="KW-1185">Reference proteome</keyword>
<dbReference type="RefSeq" id="WP_007366018.1">
    <property type="nucleotide sequence ID" value="NZ_ACLR01000214.1"/>
</dbReference>
<keyword evidence="3 4" id="KW-0119">Carbohydrate metabolism</keyword>
<evidence type="ECO:0000256" key="3">
    <source>
        <dbReference type="ARBA" id="ARBA00023277"/>
    </source>
</evidence>
<comment type="catalytic activity">
    <reaction evidence="4">
        <text>beta-D-fructose 1,6-bisphosphate + H2O = beta-D-fructose 6-phosphate + phosphate</text>
        <dbReference type="Rhea" id="RHEA:11064"/>
        <dbReference type="ChEBI" id="CHEBI:15377"/>
        <dbReference type="ChEBI" id="CHEBI:32966"/>
        <dbReference type="ChEBI" id="CHEBI:43474"/>
        <dbReference type="ChEBI" id="CHEBI:57634"/>
        <dbReference type="EC" id="3.1.3.11"/>
    </reaction>
</comment>
<evidence type="ECO:0000256" key="1">
    <source>
        <dbReference type="ARBA" id="ARBA00022801"/>
    </source>
</evidence>
<gene>
    <name evidence="4 5" type="primary">fbp</name>
    <name evidence="5" type="ORF">PORUE0001_1345</name>
</gene>
<dbReference type="HAMAP" id="MF_01854">
    <property type="entry name" value="FBPase_class3"/>
    <property type="match status" value="1"/>
</dbReference>
<reference evidence="5 6" key="1">
    <citation type="submission" date="2009-04" db="EMBL/GenBank/DDBJ databases">
        <authorList>
            <person name="Sebastian Y."/>
            <person name="Madupu R."/>
            <person name="Durkin A.S."/>
            <person name="Torralba M."/>
            <person name="Methe B."/>
            <person name="Sutton G.G."/>
            <person name="Strausberg R.L."/>
            <person name="Nelson K.E."/>
        </authorList>
    </citation>
    <scope>NUCLEOTIDE SEQUENCE [LARGE SCALE GENOMIC DNA]</scope>
    <source>
        <strain evidence="5 6">60-3</strain>
    </source>
</reference>
<evidence type="ECO:0000256" key="4">
    <source>
        <dbReference type="HAMAP-Rule" id="MF_01854"/>
    </source>
</evidence>
<evidence type="ECO:0000313" key="5">
    <source>
        <dbReference type="EMBL" id="EEK16100.1"/>
    </source>
</evidence>
<keyword evidence="1 4" id="KW-0378">Hydrolase</keyword>
<sequence>MMQDKIDLQAAKDDLRYLQLLSNQFRNSAEVSTEIINLQAILSLPKGTEHFLADVHGEHEAFDHVLKNASGSVMRKIREVFAGQMMELQMRELATLIYYPQAKLEQLHEVGEIDEEWYKVTLNRLIKVCRKVGEKYTRSKVRKALPPQYSYIIQELLHEDGVNPNKSAYISSIISTIISTGKAEDFICAISATIKRLVIDRLHIVGDIYDRGPGAQYIMDTLLDYHNVDIQWGNHDMLWMGAAAGNDACIACVIRIALRYANLDTIEDGYGINLMPLSRLASEVYAGDPCTYFKPKLGDSDASYDEKGIYLISQMHKAISIIQFKLEHQLIARHPEWQMQERDLLHKIDFEAGTVDLSHTNPNEDYGVHEMLDMNFPTIDPKDPYRLTPQEEEVMDRLRRSFATSERLHTHIDAFYRLGSMYLVCNGNLLYHASMPLDASGQLKAVSVLDSQPLRGRALLDEIDRVVRLAHPSRHNHPKHEAAVDYIFYLWCGPDSPLFDKSAMTTFERYFVADKKTHTETKGYYFKYRQDRETIEMILREFGLEGEDCHVINGHVPVKVAKGEKPIAAGGKLMIIDGGFSRAYQSSTGIAGYTLIYNSQGMQLVQHEPFTTMRRAVELMEDIKSVTVISERTTHRMLVADTDVGAELQQQVNDLEKLLKAFNAGLIKERKSLPQINAK</sequence>
<protein>
    <recommendedName>
        <fullName evidence="4">Fructose-1,6-bisphosphatase class 3</fullName>
        <shortName evidence="4">FBPase class 3</shortName>
        <ecNumber evidence="4">3.1.3.11</ecNumber>
    </recommendedName>
    <alternativeName>
        <fullName evidence="4">D-fructose-1,6-bisphosphate 1-phosphohydrolase class 3</fullName>
    </alternativeName>
</protein>
<organism evidence="5 6">
    <name type="scientific">Porphyromonas uenonis 60-3</name>
    <dbReference type="NCBI Taxonomy" id="596327"/>
    <lineage>
        <taxon>Bacteria</taxon>
        <taxon>Pseudomonadati</taxon>
        <taxon>Bacteroidota</taxon>
        <taxon>Bacteroidia</taxon>
        <taxon>Bacteroidales</taxon>
        <taxon>Porphyromonadaceae</taxon>
        <taxon>Porphyromonas</taxon>
    </lineage>
</organism>
<comment type="similarity">
    <text evidence="4">Belongs to the FBPase class 3 family.</text>
</comment>
<dbReference type="GO" id="GO:0006094">
    <property type="term" value="P:gluconeogenesis"/>
    <property type="evidence" value="ECO:0007669"/>
    <property type="project" value="UniProtKB-UniRule"/>
</dbReference>
<comment type="caution">
    <text evidence="5">The sequence shown here is derived from an EMBL/GenBank/DDBJ whole genome shotgun (WGS) entry which is preliminary data.</text>
</comment>
<comment type="pathway">
    <text evidence="4">Carbohydrate biosynthesis; gluconeogenesis.</text>
</comment>
<dbReference type="Proteomes" id="UP000003303">
    <property type="component" value="Unassembled WGS sequence"/>
</dbReference>
<keyword evidence="2 4" id="KW-0464">Manganese</keyword>
<dbReference type="OrthoDB" id="9779903at2"/>
<proteinExistence type="inferred from homology"/>
<dbReference type="Gene3D" id="3.60.21.10">
    <property type="match status" value="1"/>
</dbReference>
<dbReference type="STRING" id="596327.PORUE0001_1345"/>
<dbReference type="PIRSF" id="PIRSF000906">
    <property type="entry name" value="FBPtase_Bacill"/>
    <property type="match status" value="1"/>
</dbReference>
<accession>C2MDR4</accession>
<evidence type="ECO:0000256" key="2">
    <source>
        <dbReference type="ARBA" id="ARBA00023211"/>
    </source>
</evidence>
<name>C2MDR4_9PORP</name>
<dbReference type="GO" id="GO:0042132">
    <property type="term" value="F:fructose 1,6-bisphosphate 1-phosphatase activity"/>
    <property type="evidence" value="ECO:0007669"/>
    <property type="project" value="UniProtKB-UniRule"/>
</dbReference>